<evidence type="ECO:0000259" key="7">
    <source>
        <dbReference type="Pfam" id="PF02309"/>
    </source>
</evidence>
<dbReference type="Proteomes" id="UP000245207">
    <property type="component" value="Unassembled WGS sequence"/>
</dbReference>
<evidence type="ECO:0000256" key="1">
    <source>
        <dbReference type="ARBA" id="ARBA00004229"/>
    </source>
</evidence>
<evidence type="ECO:0000313" key="9">
    <source>
        <dbReference type="Proteomes" id="UP000245207"/>
    </source>
</evidence>
<proteinExistence type="inferred from homology"/>
<keyword evidence="9" id="KW-1185">Reference proteome</keyword>
<evidence type="ECO:0000256" key="3">
    <source>
        <dbReference type="ARBA" id="ARBA00022528"/>
    </source>
</evidence>
<dbReference type="InterPro" id="IPR038860">
    <property type="entry name" value="YCF72"/>
</dbReference>
<keyword evidence="5" id="KW-0804">Transcription</keyword>
<comment type="similarity">
    <text evidence="5">Belongs to the Aux/IAA family.</text>
</comment>
<keyword evidence="5" id="KW-0678">Repressor</keyword>
<feature type="transmembrane region" description="Helical" evidence="6">
    <location>
        <begin position="80"/>
        <end position="102"/>
    </location>
</feature>
<dbReference type="InterPro" id="IPR033389">
    <property type="entry name" value="AUX/IAA_dom"/>
</dbReference>
<evidence type="ECO:0000256" key="6">
    <source>
        <dbReference type="SAM" id="Phobius"/>
    </source>
</evidence>
<dbReference type="GO" id="GO:0009734">
    <property type="term" value="P:auxin-activated signaling pathway"/>
    <property type="evidence" value="ECO:0007669"/>
    <property type="project" value="UniProtKB-UniRule"/>
</dbReference>
<comment type="caution">
    <text evidence="8">The sequence shown here is derived from an EMBL/GenBank/DDBJ whole genome shotgun (WGS) entry which is preliminary data.</text>
</comment>
<keyword evidence="6" id="KW-0812">Transmembrane</keyword>
<reference evidence="8 9" key="1">
    <citation type="journal article" date="2018" name="Mol. Plant">
        <title>The genome of Artemisia annua provides insight into the evolution of Asteraceae family and artemisinin biosynthesis.</title>
        <authorList>
            <person name="Shen Q."/>
            <person name="Zhang L."/>
            <person name="Liao Z."/>
            <person name="Wang S."/>
            <person name="Yan T."/>
            <person name="Shi P."/>
            <person name="Liu M."/>
            <person name="Fu X."/>
            <person name="Pan Q."/>
            <person name="Wang Y."/>
            <person name="Lv Z."/>
            <person name="Lu X."/>
            <person name="Zhang F."/>
            <person name="Jiang W."/>
            <person name="Ma Y."/>
            <person name="Chen M."/>
            <person name="Hao X."/>
            <person name="Li L."/>
            <person name="Tang Y."/>
            <person name="Lv G."/>
            <person name="Zhou Y."/>
            <person name="Sun X."/>
            <person name="Brodelius P.E."/>
            <person name="Rose J.K.C."/>
            <person name="Tang K."/>
        </authorList>
    </citation>
    <scope>NUCLEOTIDE SEQUENCE [LARGE SCALE GENOMIC DNA]</scope>
    <source>
        <strain evidence="9">cv. Huhao1</strain>
        <tissue evidence="8">Leaf</tissue>
    </source>
</reference>
<evidence type="ECO:0000313" key="8">
    <source>
        <dbReference type="EMBL" id="PWA46150.1"/>
    </source>
</evidence>
<dbReference type="AlphaFoldDB" id="A0A2U1LAX2"/>
<name>A0A2U1LAX2_ARTAN</name>
<dbReference type="GO" id="GO:0005634">
    <property type="term" value="C:nucleus"/>
    <property type="evidence" value="ECO:0007669"/>
    <property type="project" value="UniProtKB-SubCell"/>
</dbReference>
<keyword evidence="5" id="KW-0539">Nucleus</keyword>
<dbReference type="EMBL" id="PKPP01010431">
    <property type="protein sequence ID" value="PWA46150.1"/>
    <property type="molecule type" value="Genomic_DNA"/>
</dbReference>
<keyword evidence="5" id="KW-0805">Transcription regulation</keyword>
<dbReference type="PANTHER" id="PTHR37377:SF2">
    <property type="entry name" value="SMALL RIBOSOMAL SUBUNIT PROTEIN US2C"/>
    <property type="match status" value="1"/>
</dbReference>
<evidence type="ECO:0000256" key="4">
    <source>
        <dbReference type="ARBA" id="ARBA00022640"/>
    </source>
</evidence>
<dbReference type="PANTHER" id="PTHR37377">
    <property type="entry name" value="RIBULOSE BISPHOSPHATE CARBOXYLASE LARGE CHAIN"/>
    <property type="match status" value="1"/>
</dbReference>
<keyword evidence="3" id="KW-0150">Chloroplast</keyword>
<dbReference type="GO" id="GO:0009507">
    <property type="term" value="C:chloroplast"/>
    <property type="evidence" value="ECO:0007669"/>
    <property type="project" value="UniProtKB-SubCell"/>
</dbReference>
<accession>A0A2U1LAX2</accession>
<protein>
    <recommendedName>
        <fullName evidence="5">Auxin-responsive protein</fullName>
    </recommendedName>
</protein>
<feature type="domain" description="AUX/IAA" evidence="7">
    <location>
        <begin position="232"/>
        <end position="283"/>
    </location>
</feature>
<evidence type="ECO:0000256" key="5">
    <source>
        <dbReference type="RuleBase" id="RU004549"/>
    </source>
</evidence>
<comment type="subunit">
    <text evidence="5">Homodimers and heterodimers.</text>
</comment>
<sequence length="285" mass="33003">MKNKNYEIMKNQSGYHQFVSPNEIPIQRFITTPLTTGRLPSQRLDPALPKLFWFTPTFPTCPTVAEQFLDIKRTSPEGKLGYRVLATVWFGVSWYIRCFMFVQFEVAVREILWIEKAKGFMHARVCSCSILILSSFSLGVLQRSFSAVVRVQNNVSGLNLCVNSCFHVGIDVVIVVLYAPQKEKILQHMLAVAEGYFAKHGRLSVHIWHPTQPFLQALPFWVQMAIYRKMYIIKGEYESQGDLRNEKQSETKQKHFLRGSEYVVTYVEKDDDWMLLGDVPWDSHV</sequence>
<keyword evidence="4" id="KW-0934">Plastid</keyword>
<keyword evidence="6" id="KW-0472">Membrane</keyword>
<comment type="function">
    <text evidence="5">Aux/IAA proteins are short-lived transcriptional factors that function as repressors of early auxin response genes at low auxin concentrations.</text>
</comment>
<keyword evidence="5" id="KW-0927">Auxin signaling pathway</keyword>
<dbReference type="STRING" id="35608.A0A2U1LAX2"/>
<comment type="subcellular location">
    <subcellularLocation>
        <location evidence="5">Nucleus</location>
    </subcellularLocation>
    <subcellularLocation>
        <location evidence="1">Plastid</location>
        <location evidence="1">Chloroplast</location>
    </subcellularLocation>
</comment>
<dbReference type="OrthoDB" id="1729829at2759"/>
<evidence type="ECO:0000256" key="2">
    <source>
        <dbReference type="ARBA" id="ARBA00009599"/>
    </source>
</evidence>
<dbReference type="Pfam" id="PF02309">
    <property type="entry name" value="AUX_IAA"/>
    <property type="match status" value="1"/>
</dbReference>
<comment type="similarity">
    <text evidence="2">Belongs to the ycf72 family.</text>
</comment>
<gene>
    <name evidence="8" type="ORF">CTI12_AA511860</name>
</gene>
<organism evidence="8 9">
    <name type="scientific">Artemisia annua</name>
    <name type="common">Sweet wormwood</name>
    <dbReference type="NCBI Taxonomy" id="35608"/>
    <lineage>
        <taxon>Eukaryota</taxon>
        <taxon>Viridiplantae</taxon>
        <taxon>Streptophyta</taxon>
        <taxon>Embryophyta</taxon>
        <taxon>Tracheophyta</taxon>
        <taxon>Spermatophyta</taxon>
        <taxon>Magnoliopsida</taxon>
        <taxon>eudicotyledons</taxon>
        <taxon>Gunneridae</taxon>
        <taxon>Pentapetalae</taxon>
        <taxon>asterids</taxon>
        <taxon>campanulids</taxon>
        <taxon>Asterales</taxon>
        <taxon>Asteraceae</taxon>
        <taxon>Asteroideae</taxon>
        <taxon>Anthemideae</taxon>
        <taxon>Artemisiinae</taxon>
        <taxon>Artemisia</taxon>
    </lineage>
</organism>
<keyword evidence="6" id="KW-1133">Transmembrane helix</keyword>
<dbReference type="Gene3D" id="3.10.20.90">
    <property type="entry name" value="Phosphatidylinositol 3-kinase Catalytic Subunit, Chain A, domain 1"/>
    <property type="match status" value="1"/>
</dbReference>
<feature type="transmembrane region" description="Helical" evidence="6">
    <location>
        <begin position="122"/>
        <end position="141"/>
    </location>
</feature>